<evidence type="ECO:0000256" key="1">
    <source>
        <dbReference type="ARBA" id="ARBA00023002"/>
    </source>
</evidence>
<dbReference type="PANTHER" id="PTHR13789:SF309">
    <property type="entry name" value="PUTATIVE (AFU_ORTHOLOGUE AFUA_6G14510)-RELATED"/>
    <property type="match status" value="1"/>
</dbReference>
<dbReference type="Gene3D" id="3.50.50.60">
    <property type="entry name" value="FAD/NAD(P)-binding domain"/>
    <property type="match status" value="1"/>
</dbReference>
<keyword evidence="1" id="KW-0560">Oxidoreductase</keyword>
<dbReference type="SUPFAM" id="SSF51905">
    <property type="entry name" value="FAD/NAD(P)-binding domain"/>
    <property type="match status" value="1"/>
</dbReference>
<dbReference type="EMBL" id="BONU01000042">
    <property type="protein sequence ID" value="GIG76003.1"/>
    <property type="molecule type" value="Genomic_DNA"/>
</dbReference>
<keyword evidence="2 4" id="KW-0503">Monooxygenase</keyword>
<keyword evidence="5" id="KW-1185">Reference proteome</keyword>
<accession>A0A8J3LST9</accession>
<dbReference type="GO" id="GO:0071949">
    <property type="term" value="F:FAD binding"/>
    <property type="evidence" value="ECO:0007669"/>
    <property type="project" value="InterPro"/>
</dbReference>
<dbReference type="Gene3D" id="3.30.9.10">
    <property type="entry name" value="D-Amino Acid Oxidase, subunit A, domain 2"/>
    <property type="match status" value="1"/>
</dbReference>
<evidence type="ECO:0000313" key="4">
    <source>
        <dbReference type="EMBL" id="GIG76003.1"/>
    </source>
</evidence>
<dbReference type="Proteomes" id="UP000653674">
    <property type="component" value="Unassembled WGS sequence"/>
</dbReference>
<comment type="caution">
    <text evidence="4">The sequence shown here is derived from an EMBL/GenBank/DDBJ whole genome shotgun (WGS) entry which is preliminary data.</text>
</comment>
<protein>
    <submittedName>
        <fullName evidence="4">Monooxygenase</fullName>
    </submittedName>
</protein>
<evidence type="ECO:0000313" key="5">
    <source>
        <dbReference type="Proteomes" id="UP000653674"/>
    </source>
</evidence>
<dbReference type="InterPro" id="IPR036188">
    <property type="entry name" value="FAD/NAD-bd_sf"/>
</dbReference>
<dbReference type="InterPro" id="IPR050493">
    <property type="entry name" value="FAD-dep_Monooxygenase_BioMet"/>
</dbReference>
<dbReference type="AlphaFoldDB" id="A0A8J3LST9"/>
<evidence type="ECO:0000256" key="2">
    <source>
        <dbReference type="ARBA" id="ARBA00023033"/>
    </source>
</evidence>
<dbReference type="RefSeq" id="WP_168079861.1">
    <property type="nucleotide sequence ID" value="NZ_BAAAQJ010000001.1"/>
</dbReference>
<feature type="domain" description="FAD-binding" evidence="3">
    <location>
        <begin position="6"/>
        <end position="300"/>
    </location>
</feature>
<name>A0A8J3LST9_9ACTN</name>
<dbReference type="InterPro" id="IPR002938">
    <property type="entry name" value="FAD-bd"/>
</dbReference>
<gene>
    <name evidence="4" type="ORF">Pfl04_44070</name>
</gene>
<organism evidence="4 5">
    <name type="scientific">Planosporangium flavigriseum</name>
    <dbReference type="NCBI Taxonomy" id="373681"/>
    <lineage>
        <taxon>Bacteria</taxon>
        <taxon>Bacillati</taxon>
        <taxon>Actinomycetota</taxon>
        <taxon>Actinomycetes</taxon>
        <taxon>Micromonosporales</taxon>
        <taxon>Micromonosporaceae</taxon>
        <taxon>Planosporangium</taxon>
    </lineage>
</organism>
<dbReference type="Pfam" id="PF01494">
    <property type="entry name" value="FAD_binding_3"/>
    <property type="match status" value="1"/>
</dbReference>
<proteinExistence type="predicted"/>
<dbReference type="GO" id="GO:0004497">
    <property type="term" value="F:monooxygenase activity"/>
    <property type="evidence" value="ECO:0007669"/>
    <property type="project" value="UniProtKB-KW"/>
</dbReference>
<evidence type="ECO:0000259" key="3">
    <source>
        <dbReference type="Pfam" id="PF01494"/>
    </source>
</evidence>
<dbReference type="PANTHER" id="PTHR13789">
    <property type="entry name" value="MONOOXYGENASE"/>
    <property type="match status" value="1"/>
</dbReference>
<dbReference type="PRINTS" id="PR00420">
    <property type="entry name" value="RNGMNOXGNASE"/>
</dbReference>
<reference evidence="4" key="1">
    <citation type="submission" date="2021-01" db="EMBL/GenBank/DDBJ databases">
        <title>Whole genome shotgun sequence of Planosporangium flavigriseum NBRC 105377.</title>
        <authorList>
            <person name="Komaki H."/>
            <person name="Tamura T."/>
        </authorList>
    </citation>
    <scope>NUCLEOTIDE SEQUENCE</scope>
    <source>
        <strain evidence="4">NBRC 105377</strain>
    </source>
</reference>
<sequence>MADKRTVAIAGGGIAGFAAAAALARHGFDVRVYEQSEEPREFGAGIYLKENSLQVLDRLGISDQLAAKGQRLNAVRVVDEAGKMIINRTLEDERLIVTLRADLHTALRDAALDAGAELITRRRVAGASPEGVLHFEGGDEVKADLVIGADGLHSRVRDLLGLARINARLGDGATRVLIPREEEPYSTEYWSGQHRVGVAPCSPDWTYSFIIGPEREDRVRRLPLDRAYWTKQFPHLEHVFARVSDETGIHHAHAFVYCDTWVAGRVAIIGDAAHAQPPNFGQGAGLAITAAWTMAETLADARDIGRGLVRWERQEKPRVDMVQRLTTAYDVAGYKWPPAFAGLRSKVFETLATTPFTASRWTYYWRGGIDAPDGLDELEGTAR</sequence>